<dbReference type="GO" id="GO:0003700">
    <property type="term" value="F:DNA-binding transcription factor activity"/>
    <property type="evidence" value="ECO:0007669"/>
    <property type="project" value="TreeGrafter"/>
</dbReference>
<dbReference type="InterPro" id="IPR005119">
    <property type="entry name" value="LysR_subst-bd"/>
</dbReference>
<comment type="similarity">
    <text evidence="1">Belongs to the LysR transcriptional regulatory family.</text>
</comment>
<dbReference type="OrthoDB" id="9810065at2"/>
<dbReference type="AlphaFoldDB" id="A0A917LQX2"/>
<organism evidence="3 4">
    <name type="scientific">Pseudohongiella nitratireducens</name>
    <dbReference type="NCBI Taxonomy" id="1768907"/>
    <lineage>
        <taxon>Bacteria</taxon>
        <taxon>Pseudomonadati</taxon>
        <taxon>Pseudomonadota</taxon>
        <taxon>Gammaproteobacteria</taxon>
        <taxon>Pseudomonadales</taxon>
        <taxon>Pseudohongiellaceae</taxon>
        <taxon>Pseudohongiella</taxon>
    </lineage>
</organism>
<dbReference type="PANTHER" id="PTHR30537">
    <property type="entry name" value="HTH-TYPE TRANSCRIPTIONAL REGULATOR"/>
    <property type="match status" value="1"/>
</dbReference>
<proteinExistence type="inferred from homology"/>
<reference evidence="3" key="2">
    <citation type="submission" date="2020-09" db="EMBL/GenBank/DDBJ databases">
        <authorList>
            <person name="Sun Q."/>
            <person name="Zhou Y."/>
        </authorList>
    </citation>
    <scope>NUCLEOTIDE SEQUENCE</scope>
    <source>
        <strain evidence="3">CGMCC 1.15425</strain>
    </source>
</reference>
<name>A0A917LQX2_9GAMM</name>
<reference evidence="3" key="1">
    <citation type="journal article" date="2014" name="Int. J. Syst. Evol. Microbiol.">
        <title>Complete genome sequence of Corynebacterium casei LMG S-19264T (=DSM 44701T), isolated from a smear-ripened cheese.</title>
        <authorList>
            <consortium name="US DOE Joint Genome Institute (JGI-PGF)"/>
            <person name="Walter F."/>
            <person name="Albersmeier A."/>
            <person name="Kalinowski J."/>
            <person name="Ruckert C."/>
        </authorList>
    </citation>
    <scope>NUCLEOTIDE SEQUENCE</scope>
    <source>
        <strain evidence="3">CGMCC 1.15425</strain>
    </source>
</reference>
<evidence type="ECO:0000256" key="1">
    <source>
        <dbReference type="ARBA" id="ARBA00009437"/>
    </source>
</evidence>
<dbReference type="GO" id="GO:0043565">
    <property type="term" value="F:sequence-specific DNA binding"/>
    <property type="evidence" value="ECO:0007669"/>
    <property type="project" value="TreeGrafter"/>
</dbReference>
<sequence length="268" mass="29374">MVSTILPERDRNTRKIALTEAGEVFYQGCKDTLATLEKTQQQLNDLKRTSTGDLRIASPAGISCCGMLGAPLKGLIESNPTLNVQLIVKDEPVDLVSERIDLALVVRIGSLPDSRLIARKLVNWQQSLVATPEFLERNGLDPAVAINDPAALAPLNYLCHEILLSENYLISRGDTQAKLSLSPRLVVNNMQTLIGLVKESVGMARLPQPEIHQELRTGRLIALLPDWDMPPATVYAVTSQRESQPLKVRAALEALSQAFQDHVARTAS</sequence>
<dbReference type="Pfam" id="PF03466">
    <property type="entry name" value="LysR_substrate"/>
    <property type="match status" value="1"/>
</dbReference>
<dbReference type="PANTHER" id="PTHR30537:SF30">
    <property type="entry name" value="TRANSCRIPTIONAL REGULATOR-RELATED"/>
    <property type="match status" value="1"/>
</dbReference>
<dbReference type="RefSeq" id="WP_068809751.1">
    <property type="nucleotide sequence ID" value="NZ_BMIY01000003.1"/>
</dbReference>
<gene>
    <name evidence="3" type="ORF">GCM10011403_06170</name>
</gene>
<accession>A0A917LQX2</accession>
<dbReference type="EMBL" id="BMIY01000003">
    <property type="protein sequence ID" value="GGG51744.1"/>
    <property type="molecule type" value="Genomic_DNA"/>
</dbReference>
<feature type="domain" description="LysR substrate-binding" evidence="2">
    <location>
        <begin position="49"/>
        <end position="259"/>
    </location>
</feature>
<dbReference type="Gene3D" id="3.40.190.290">
    <property type="match status" value="1"/>
</dbReference>
<comment type="caution">
    <text evidence="3">The sequence shown here is derived from an EMBL/GenBank/DDBJ whole genome shotgun (WGS) entry which is preliminary data.</text>
</comment>
<protein>
    <recommendedName>
        <fullName evidence="2">LysR substrate-binding domain-containing protein</fullName>
    </recommendedName>
</protein>
<dbReference type="CDD" id="cd08422">
    <property type="entry name" value="PBP2_CrgA_like"/>
    <property type="match status" value="1"/>
</dbReference>
<dbReference type="SUPFAM" id="SSF53850">
    <property type="entry name" value="Periplasmic binding protein-like II"/>
    <property type="match status" value="1"/>
</dbReference>
<evidence type="ECO:0000313" key="4">
    <source>
        <dbReference type="Proteomes" id="UP000627715"/>
    </source>
</evidence>
<dbReference type="GO" id="GO:0006351">
    <property type="term" value="P:DNA-templated transcription"/>
    <property type="evidence" value="ECO:0007669"/>
    <property type="project" value="TreeGrafter"/>
</dbReference>
<dbReference type="Proteomes" id="UP000627715">
    <property type="component" value="Unassembled WGS sequence"/>
</dbReference>
<evidence type="ECO:0000259" key="2">
    <source>
        <dbReference type="Pfam" id="PF03466"/>
    </source>
</evidence>
<evidence type="ECO:0000313" key="3">
    <source>
        <dbReference type="EMBL" id="GGG51744.1"/>
    </source>
</evidence>
<dbReference type="InterPro" id="IPR058163">
    <property type="entry name" value="LysR-type_TF_proteobact-type"/>
</dbReference>
<keyword evidence="4" id="KW-1185">Reference proteome</keyword>